<protein>
    <recommendedName>
        <fullName evidence="3">LysR substrate-binding domain-containing protein</fullName>
    </recommendedName>
</protein>
<evidence type="ECO:0000313" key="1">
    <source>
        <dbReference type="EMBL" id="SMD23012.1"/>
    </source>
</evidence>
<dbReference type="AlphaFoldDB" id="A0A1Y5Y3E2"/>
<dbReference type="Proteomes" id="UP000192674">
    <property type="component" value="Unassembled WGS sequence"/>
</dbReference>
<gene>
    <name evidence="1" type="ORF">SAMN05661093_07793</name>
</gene>
<proteinExistence type="predicted"/>
<name>A0A1Y5Y3E2_KIBAR</name>
<dbReference type="EMBL" id="FWXV01000008">
    <property type="protein sequence ID" value="SMD23012.1"/>
    <property type="molecule type" value="Genomic_DNA"/>
</dbReference>
<keyword evidence="2" id="KW-1185">Reference proteome</keyword>
<accession>A0A1Y5Y3E2</accession>
<sequence length="139" mass="14927">MDSAHIPPRTPQSVLIAWLPVEEPDLTVGPTLFAERRVLAVPTDHELTRRTSISLEAVSHFQHVDALPYAPETEPIRALAQTVRDLGPWKREDDLGGQPNPEGRALAVRALGGRAAAVRLGQVAYDRQAEAAAAGLSAA</sequence>
<evidence type="ECO:0008006" key="3">
    <source>
        <dbReference type="Google" id="ProtNLM"/>
    </source>
</evidence>
<organism evidence="1 2">
    <name type="scientific">Kibdelosporangium aridum</name>
    <dbReference type="NCBI Taxonomy" id="2030"/>
    <lineage>
        <taxon>Bacteria</taxon>
        <taxon>Bacillati</taxon>
        <taxon>Actinomycetota</taxon>
        <taxon>Actinomycetes</taxon>
        <taxon>Pseudonocardiales</taxon>
        <taxon>Pseudonocardiaceae</taxon>
        <taxon>Kibdelosporangium</taxon>
    </lineage>
</organism>
<evidence type="ECO:0000313" key="2">
    <source>
        <dbReference type="Proteomes" id="UP000192674"/>
    </source>
</evidence>
<reference evidence="1 2" key="1">
    <citation type="submission" date="2017-04" db="EMBL/GenBank/DDBJ databases">
        <authorList>
            <person name="Afonso C.L."/>
            <person name="Miller P.J."/>
            <person name="Scott M.A."/>
            <person name="Spackman E."/>
            <person name="Goraichik I."/>
            <person name="Dimitrov K.M."/>
            <person name="Suarez D.L."/>
            <person name="Swayne D.E."/>
        </authorList>
    </citation>
    <scope>NUCLEOTIDE SEQUENCE [LARGE SCALE GENOMIC DNA]</scope>
    <source>
        <strain evidence="1 2">DSM 43828</strain>
    </source>
</reference>